<organism evidence="1 2">
    <name type="scientific">Pyronema omphalodes (strain CBS 100304)</name>
    <name type="common">Pyronema confluens</name>
    <dbReference type="NCBI Taxonomy" id="1076935"/>
    <lineage>
        <taxon>Eukaryota</taxon>
        <taxon>Fungi</taxon>
        <taxon>Dikarya</taxon>
        <taxon>Ascomycota</taxon>
        <taxon>Pezizomycotina</taxon>
        <taxon>Pezizomycetes</taxon>
        <taxon>Pezizales</taxon>
        <taxon>Pyronemataceae</taxon>
        <taxon>Pyronema</taxon>
    </lineage>
</organism>
<accession>U4L7S4</accession>
<dbReference type="EMBL" id="HF935723">
    <property type="protein sequence ID" value="CCX12702.1"/>
    <property type="molecule type" value="Genomic_DNA"/>
</dbReference>
<gene>
    <name evidence="1" type="ORF">PCON_12296</name>
</gene>
<evidence type="ECO:0000313" key="2">
    <source>
        <dbReference type="Proteomes" id="UP000018144"/>
    </source>
</evidence>
<evidence type="ECO:0000313" key="1">
    <source>
        <dbReference type="EMBL" id="CCX12702.1"/>
    </source>
</evidence>
<dbReference type="AlphaFoldDB" id="U4L7S4"/>
<reference evidence="1 2" key="1">
    <citation type="journal article" date="2013" name="PLoS Genet.">
        <title>The genome and development-dependent transcriptomes of Pyronema confluens: a window into fungal evolution.</title>
        <authorList>
            <person name="Traeger S."/>
            <person name="Altegoer F."/>
            <person name="Freitag M."/>
            <person name="Gabaldon T."/>
            <person name="Kempken F."/>
            <person name="Kumar A."/>
            <person name="Marcet-Houben M."/>
            <person name="Poggeler S."/>
            <person name="Stajich J.E."/>
            <person name="Nowrousian M."/>
        </authorList>
    </citation>
    <scope>NUCLEOTIDE SEQUENCE [LARGE SCALE GENOMIC DNA]</scope>
    <source>
        <strain evidence="2">CBS 100304</strain>
        <tissue evidence="1">Vegetative mycelium</tissue>
    </source>
</reference>
<name>U4L7S4_PYROM</name>
<dbReference type="Proteomes" id="UP000018144">
    <property type="component" value="Unassembled WGS sequence"/>
</dbReference>
<keyword evidence="2" id="KW-1185">Reference proteome</keyword>
<sequence length="118" mass="13701">MTTTTQTFLAKAPKARKNSFLSMFRLRSSTVTKRNTVPEMSLEISTPVNLCPALEQKATAIMKEEKARAKMAARKARLGEKSWKGPFQKGEEEIDHYARYDRIRSRRLDAEDMEDCWW</sequence>
<proteinExistence type="predicted"/>
<protein>
    <submittedName>
        <fullName evidence="1">Uncharacterized protein</fullName>
    </submittedName>
</protein>